<organism evidence="2 3">
    <name type="scientific">Actinomadura graeca</name>
    <dbReference type="NCBI Taxonomy" id="2750812"/>
    <lineage>
        <taxon>Bacteria</taxon>
        <taxon>Bacillati</taxon>
        <taxon>Actinomycetota</taxon>
        <taxon>Actinomycetes</taxon>
        <taxon>Streptosporangiales</taxon>
        <taxon>Thermomonosporaceae</taxon>
        <taxon>Actinomadura</taxon>
    </lineage>
</organism>
<feature type="chain" id="PRO_5046130817" evidence="1">
    <location>
        <begin position="18"/>
        <end position="331"/>
    </location>
</feature>
<dbReference type="Proteomes" id="UP001049518">
    <property type="component" value="Chromosome"/>
</dbReference>
<feature type="signal peptide" evidence="1">
    <location>
        <begin position="1"/>
        <end position="17"/>
    </location>
</feature>
<name>A0ABX8QRX2_9ACTN</name>
<proteinExistence type="predicted"/>
<protein>
    <submittedName>
        <fullName evidence="2">XRE family transcriptional regulator</fullName>
    </submittedName>
</protein>
<evidence type="ECO:0000313" key="2">
    <source>
        <dbReference type="EMBL" id="QXJ21482.1"/>
    </source>
</evidence>
<evidence type="ECO:0000256" key="1">
    <source>
        <dbReference type="SAM" id="SignalP"/>
    </source>
</evidence>
<reference evidence="2" key="1">
    <citation type="submission" date="2020-07" db="EMBL/GenBank/DDBJ databases">
        <authorList>
            <person name="Tarantini F.S."/>
            <person name="Hong K.W."/>
            <person name="Chan K.G."/>
        </authorList>
    </citation>
    <scope>NUCLEOTIDE SEQUENCE</scope>
    <source>
        <strain evidence="2">32-07</strain>
    </source>
</reference>
<keyword evidence="3" id="KW-1185">Reference proteome</keyword>
<keyword evidence="1" id="KW-0732">Signal</keyword>
<evidence type="ECO:0000313" key="3">
    <source>
        <dbReference type="Proteomes" id="UP001049518"/>
    </source>
</evidence>
<sequence>MKRRAALQIITAISAGAAVPPGAVETVLSGIDDALGGRDDDLPEWERTVADYDHRIHSAPAGALIDDLNTDIIAMGAVFERQLSPLQKAGFLRISAALAGLLAIELGDAGDHRATRIAWDTAMRAADASGDLAMRAWTRGRAAEDALWAGRAPQVVANLAAEAISLAGKAPVHGLARAYAACADLAAIQGHRVTEALADLHRAAERLPEPETAQSCFTYRETQLGWSEAFAYSFSGNPHAFTVLDQTRSLYPPHALAARANLNLMEALVRVKTHDTAGLDQALETVLAQERGSAGGRFIAKALLTALPRAARALPPARELRALTAAPVTGV</sequence>
<dbReference type="RefSeq" id="WP_231334634.1">
    <property type="nucleotide sequence ID" value="NZ_CP059572.1"/>
</dbReference>
<gene>
    <name evidence="2" type="ORF">AGRA3207_002340</name>
</gene>
<accession>A0ABX8QRX2</accession>
<dbReference type="EMBL" id="CP059572">
    <property type="protein sequence ID" value="QXJ21482.1"/>
    <property type="molecule type" value="Genomic_DNA"/>
</dbReference>